<dbReference type="PANTHER" id="PTHR38446">
    <property type="entry name" value="BLL0914 PROTEIN"/>
    <property type="match status" value="1"/>
</dbReference>
<keyword evidence="1" id="KW-0472">Membrane</keyword>
<organism evidence="2 3">
    <name type="scientific">Gordonia soli NBRC 108243</name>
    <dbReference type="NCBI Taxonomy" id="1223545"/>
    <lineage>
        <taxon>Bacteria</taxon>
        <taxon>Bacillati</taxon>
        <taxon>Actinomycetota</taxon>
        <taxon>Actinomycetes</taxon>
        <taxon>Mycobacteriales</taxon>
        <taxon>Gordoniaceae</taxon>
        <taxon>Gordonia</taxon>
    </lineage>
</organism>
<reference evidence="2 3" key="1">
    <citation type="submission" date="2013-01" db="EMBL/GenBank/DDBJ databases">
        <title>Whole genome shotgun sequence of Gordonia soli NBRC 108243.</title>
        <authorList>
            <person name="Isaki-Nakamura S."/>
            <person name="Hosoyama A."/>
            <person name="Tsuchikane K."/>
            <person name="Ando Y."/>
            <person name="Baba S."/>
            <person name="Ohji S."/>
            <person name="Hamada M."/>
            <person name="Tamura T."/>
            <person name="Yamazoe A."/>
            <person name="Yamazaki S."/>
            <person name="Fujita N."/>
        </authorList>
    </citation>
    <scope>NUCLEOTIDE SEQUENCE [LARGE SCALE GENOMIC DNA]</scope>
    <source>
        <strain evidence="2 3">NBRC 108243</strain>
    </source>
</reference>
<evidence type="ECO:0008006" key="4">
    <source>
        <dbReference type="Google" id="ProtNLM"/>
    </source>
</evidence>
<dbReference type="OrthoDB" id="9803832at2"/>
<keyword evidence="1" id="KW-1133">Transmembrane helix</keyword>
<feature type="transmembrane region" description="Helical" evidence="1">
    <location>
        <begin position="78"/>
        <end position="97"/>
    </location>
</feature>
<feature type="transmembrane region" description="Helical" evidence="1">
    <location>
        <begin position="6"/>
        <end position="28"/>
    </location>
</feature>
<gene>
    <name evidence="2" type="ORF">GS4_05_03670</name>
</gene>
<dbReference type="RefSeq" id="WP_007618037.1">
    <property type="nucleotide sequence ID" value="NZ_BANX01000005.1"/>
</dbReference>
<evidence type="ECO:0000256" key="1">
    <source>
        <dbReference type="SAM" id="Phobius"/>
    </source>
</evidence>
<proteinExistence type="predicted"/>
<sequence>MTITALIFAGIAAAIHVYIFVLEAFLWTTPRGRATFGTTEQQAADSAQLAFNQGFYNLFLSAVTLVGIALTATDLDSAGTALIFAGCGSMVAAGVVLLGSDRSKARPALVQLVPPLIAVVALVIATTAS</sequence>
<dbReference type="EMBL" id="BANX01000005">
    <property type="protein sequence ID" value="GAC67153.1"/>
    <property type="molecule type" value="Genomic_DNA"/>
</dbReference>
<protein>
    <recommendedName>
        <fullName evidence="4">Epimerase</fullName>
    </recommendedName>
</protein>
<dbReference type="Pfam" id="PF06993">
    <property type="entry name" value="DUF1304"/>
    <property type="match status" value="1"/>
</dbReference>
<name>M0QEX9_9ACTN</name>
<dbReference type="STRING" id="1223545.GS4_05_03670"/>
<accession>M0QEX9</accession>
<dbReference type="Proteomes" id="UP000011666">
    <property type="component" value="Unassembled WGS sequence"/>
</dbReference>
<evidence type="ECO:0000313" key="2">
    <source>
        <dbReference type="EMBL" id="GAC67153.1"/>
    </source>
</evidence>
<feature type="transmembrane region" description="Helical" evidence="1">
    <location>
        <begin position="109"/>
        <end position="128"/>
    </location>
</feature>
<dbReference type="AlphaFoldDB" id="M0QEX9"/>
<evidence type="ECO:0000313" key="3">
    <source>
        <dbReference type="Proteomes" id="UP000011666"/>
    </source>
</evidence>
<keyword evidence="3" id="KW-1185">Reference proteome</keyword>
<dbReference type="InterPro" id="IPR009732">
    <property type="entry name" value="DUF1304"/>
</dbReference>
<dbReference type="eggNOG" id="COG3759">
    <property type="taxonomic scope" value="Bacteria"/>
</dbReference>
<dbReference type="PANTHER" id="PTHR38446:SF1">
    <property type="entry name" value="BLL0914 PROTEIN"/>
    <property type="match status" value="1"/>
</dbReference>
<keyword evidence="1" id="KW-0812">Transmembrane</keyword>
<comment type="caution">
    <text evidence="2">The sequence shown here is derived from an EMBL/GenBank/DDBJ whole genome shotgun (WGS) entry which is preliminary data.</text>
</comment>
<feature type="transmembrane region" description="Helical" evidence="1">
    <location>
        <begin position="49"/>
        <end position="72"/>
    </location>
</feature>